<comment type="caution">
    <text evidence="1">The sequence shown here is derived from an EMBL/GenBank/DDBJ whole genome shotgun (WGS) entry which is preliminary data.</text>
</comment>
<name>A0A931ISS5_9BURK</name>
<sequence>MAFLRTRTEPGWTALSPQGPVLRAVHVAPAAPGGRPRVQWVWEGPWGETDEAQREALQALRRQHSAPSQRVWVLERGQYQIVPTDAPADVPESDWAQALRWQLKGQLEFSAEDATIDLLRIPQEAGSRRSTPLLAVLAPRNRLRPLVMAAESASQAFRVIDIPETALRNWTVRAEASVRARALLSFGSGQGGLVITHEGQLLSFRQIELAAELLEHTDLDRRQAALDRAALEVQRTLDHFDRQFSHLSLGQLDVAPGPASEALLMHLAVQVATPVTALDPVERVDLSGVPALQGTALAPWLLPIGAALRGG</sequence>
<evidence type="ECO:0000313" key="2">
    <source>
        <dbReference type="Proteomes" id="UP000620139"/>
    </source>
</evidence>
<dbReference type="SUPFAM" id="SSF53067">
    <property type="entry name" value="Actin-like ATPase domain"/>
    <property type="match status" value="1"/>
</dbReference>
<organism evidence="1 2">
    <name type="scientific">Inhella gelatinilytica</name>
    <dbReference type="NCBI Taxonomy" id="2795030"/>
    <lineage>
        <taxon>Bacteria</taxon>
        <taxon>Pseudomonadati</taxon>
        <taxon>Pseudomonadota</taxon>
        <taxon>Betaproteobacteria</taxon>
        <taxon>Burkholderiales</taxon>
        <taxon>Sphaerotilaceae</taxon>
        <taxon>Inhella</taxon>
    </lineage>
</organism>
<accession>A0A931ISS5</accession>
<keyword evidence="2" id="KW-1185">Reference proteome</keyword>
<evidence type="ECO:0000313" key="1">
    <source>
        <dbReference type="EMBL" id="MBH9551337.1"/>
    </source>
</evidence>
<dbReference type="AlphaFoldDB" id="A0A931ISS5"/>
<dbReference type="Gene3D" id="3.30.1490.300">
    <property type="match status" value="1"/>
</dbReference>
<protein>
    <recommendedName>
        <fullName evidence="3">MSHA biogenesis protein MshI</fullName>
    </recommendedName>
</protein>
<dbReference type="InterPro" id="IPR043129">
    <property type="entry name" value="ATPase_NBD"/>
</dbReference>
<dbReference type="Gene3D" id="3.30.420.40">
    <property type="match status" value="2"/>
</dbReference>
<dbReference type="EMBL" id="JAEDAL010000001">
    <property type="protein sequence ID" value="MBH9551337.1"/>
    <property type="molecule type" value="Genomic_DNA"/>
</dbReference>
<reference evidence="1" key="1">
    <citation type="submission" date="2020-12" db="EMBL/GenBank/DDBJ databases">
        <title>The genome sequence of Inhella sp. 4Y17.</title>
        <authorList>
            <person name="Liu Y."/>
        </authorList>
    </citation>
    <scope>NUCLEOTIDE SEQUENCE</scope>
    <source>
        <strain evidence="1">4Y10</strain>
    </source>
</reference>
<evidence type="ECO:0008006" key="3">
    <source>
        <dbReference type="Google" id="ProtNLM"/>
    </source>
</evidence>
<dbReference type="RefSeq" id="WP_198098956.1">
    <property type="nucleotide sequence ID" value="NZ_JAEDAL010000001.1"/>
</dbReference>
<proteinExistence type="predicted"/>
<gene>
    <name evidence="1" type="ORF">I7X43_00635</name>
</gene>
<dbReference type="Proteomes" id="UP000620139">
    <property type="component" value="Unassembled WGS sequence"/>
</dbReference>